<dbReference type="OrthoDB" id="5870947at2"/>
<keyword evidence="2" id="KW-1185">Reference proteome</keyword>
<name>A0A5P9CMA3_9VIBR</name>
<proteinExistence type="predicted"/>
<dbReference type="AlphaFoldDB" id="A0A5P9CMA3"/>
<dbReference type="RefSeq" id="WP_152431126.1">
    <property type="nucleotide sequence ID" value="NZ_CBCSDK010000001.1"/>
</dbReference>
<gene>
    <name evidence="1" type="ORF">FIV01_11630</name>
</gene>
<reference evidence="1 2" key="1">
    <citation type="submission" date="2019-10" db="EMBL/GenBank/DDBJ databases">
        <title>Complete genome sequence of Vibrio sp. strain THAF100, isolated from non-filtered water from the water column of tank 6 of a marine aquarium containing stony-coral fragments. Water maintained at 26 degree C.</title>
        <authorList>
            <person name="Ruckert C."/>
            <person name="Franco A."/>
            <person name="Kalinowski J."/>
            <person name="Glaeser S."/>
        </authorList>
    </citation>
    <scope>NUCLEOTIDE SEQUENCE [LARGE SCALE GENOMIC DNA]</scope>
    <source>
        <strain evidence="1 2">THAF100</strain>
    </source>
</reference>
<protein>
    <submittedName>
        <fullName evidence="1">Uncharacterized protein</fullName>
    </submittedName>
</protein>
<organism evidence="1 2">
    <name type="scientific">Vibrio aquimaris</name>
    <dbReference type="NCBI Taxonomy" id="2587862"/>
    <lineage>
        <taxon>Bacteria</taxon>
        <taxon>Pseudomonadati</taxon>
        <taxon>Pseudomonadota</taxon>
        <taxon>Gammaproteobacteria</taxon>
        <taxon>Vibrionales</taxon>
        <taxon>Vibrionaceae</taxon>
        <taxon>Vibrio</taxon>
    </lineage>
</organism>
<accession>A0A5P9CMA3</accession>
<dbReference type="Proteomes" id="UP000326936">
    <property type="component" value="Chromosome"/>
</dbReference>
<dbReference type="EMBL" id="CP045350">
    <property type="protein sequence ID" value="QFT27083.1"/>
    <property type="molecule type" value="Genomic_DNA"/>
</dbReference>
<evidence type="ECO:0000313" key="2">
    <source>
        <dbReference type="Proteomes" id="UP000326936"/>
    </source>
</evidence>
<evidence type="ECO:0000313" key="1">
    <source>
        <dbReference type="EMBL" id="QFT27083.1"/>
    </source>
</evidence>
<dbReference type="KEGG" id="vaq:FIV01_11630"/>
<sequence>MASQTSSSKRITARIGHIKSIHSDNNHLSIDFEGNPSQEPVLAPIGRPFTRAQINMAIDNQLDCRIEFMKGDLSAPIVRDIYFSLMAKDELIISAERVILEGKEEVVIGSGSAKTKLSGNDGRITTKADYITTNAEKSNKIRGEKITLN</sequence>